<evidence type="ECO:0000313" key="3">
    <source>
        <dbReference type="Proteomes" id="UP000324897"/>
    </source>
</evidence>
<dbReference type="Gramene" id="TVU07704">
    <property type="protein sequence ID" value="TVU07704"/>
    <property type="gene ID" value="EJB05_41070"/>
</dbReference>
<accession>A0A5J9T8S7</accession>
<gene>
    <name evidence="2" type="ORF">EJB05_41070</name>
</gene>
<proteinExistence type="predicted"/>
<sequence length="167" mass="18234">MAAAAGTAMLRSAASKIARASPLHHRRLVGMEHGSRPSSGPALAPVPRSSSRLFSSSPSAGSTPPPIDNKDLACNCKVHSELERSRIKSMRDTNNVAYIMMLSGLICFGWAKLSLDAASREREKFKDDMIQAIKHEYQVINETLDKYAAGRSMKTPEKDKERCGSTE</sequence>
<dbReference type="EMBL" id="RWGY01000039">
    <property type="protein sequence ID" value="TVU07704.1"/>
    <property type="molecule type" value="Genomic_DNA"/>
</dbReference>
<reference evidence="2 3" key="1">
    <citation type="journal article" date="2019" name="Sci. Rep.">
        <title>A high-quality genome of Eragrostis curvula grass provides insights into Poaceae evolution and supports new strategies to enhance forage quality.</title>
        <authorList>
            <person name="Carballo J."/>
            <person name="Santos B.A.C.M."/>
            <person name="Zappacosta D."/>
            <person name="Garbus I."/>
            <person name="Selva J.P."/>
            <person name="Gallo C.A."/>
            <person name="Diaz A."/>
            <person name="Albertini E."/>
            <person name="Caccamo M."/>
            <person name="Echenique V."/>
        </authorList>
    </citation>
    <scope>NUCLEOTIDE SEQUENCE [LARGE SCALE GENOMIC DNA]</scope>
    <source>
        <strain evidence="3">cv. Victoria</strain>
        <tissue evidence="2">Leaf</tissue>
    </source>
</reference>
<evidence type="ECO:0000256" key="1">
    <source>
        <dbReference type="SAM" id="MobiDB-lite"/>
    </source>
</evidence>
<protein>
    <submittedName>
        <fullName evidence="2">Uncharacterized protein</fullName>
    </submittedName>
</protein>
<feature type="compositionally biased region" description="Low complexity" evidence="1">
    <location>
        <begin position="49"/>
        <end position="62"/>
    </location>
</feature>
<dbReference type="Proteomes" id="UP000324897">
    <property type="component" value="Chromosome 3"/>
</dbReference>
<name>A0A5J9T8S7_9POAL</name>
<feature type="region of interest" description="Disordered" evidence="1">
    <location>
        <begin position="21"/>
        <end position="72"/>
    </location>
</feature>
<dbReference type="AlphaFoldDB" id="A0A5J9T8S7"/>
<keyword evidence="3" id="KW-1185">Reference proteome</keyword>
<comment type="caution">
    <text evidence="2">The sequence shown here is derived from an EMBL/GenBank/DDBJ whole genome shotgun (WGS) entry which is preliminary data.</text>
</comment>
<organism evidence="2 3">
    <name type="scientific">Eragrostis curvula</name>
    <name type="common">weeping love grass</name>
    <dbReference type="NCBI Taxonomy" id="38414"/>
    <lineage>
        <taxon>Eukaryota</taxon>
        <taxon>Viridiplantae</taxon>
        <taxon>Streptophyta</taxon>
        <taxon>Embryophyta</taxon>
        <taxon>Tracheophyta</taxon>
        <taxon>Spermatophyta</taxon>
        <taxon>Magnoliopsida</taxon>
        <taxon>Liliopsida</taxon>
        <taxon>Poales</taxon>
        <taxon>Poaceae</taxon>
        <taxon>PACMAD clade</taxon>
        <taxon>Chloridoideae</taxon>
        <taxon>Eragrostideae</taxon>
        <taxon>Eragrostidinae</taxon>
        <taxon>Eragrostis</taxon>
    </lineage>
</organism>
<evidence type="ECO:0000313" key="2">
    <source>
        <dbReference type="EMBL" id="TVU07704.1"/>
    </source>
</evidence>